<evidence type="ECO:0000256" key="3">
    <source>
        <dbReference type="PROSITE-ProRule" id="PRU00023"/>
    </source>
</evidence>
<dbReference type="Gene3D" id="3.40.50.300">
    <property type="entry name" value="P-loop containing nucleotide triphosphate hydrolases"/>
    <property type="match status" value="1"/>
</dbReference>
<organism evidence="5 6">
    <name type="scientific">Cladophialophora immunda</name>
    <dbReference type="NCBI Taxonomy" id="569365"/>
    <lineage>
        <taxon>Eukaryota</taxon>
        <taxon>Fungi</taxon>
        <taxon>Dikarya</taxon>
        <taxon>Ascomycota</taxon>
        <taxon>Pezizomycotina</taxon>
        <taxon>Eurotiomycetes</taxon>
        <taxon>Chaetothyriomycetidae</taxon>
        <taxon>Chaetothyriales</taxon>
        <taxon>Herpotrichiellaceae</taxon>
        <taxon>Cladophialophora</taxon>
    </lineage>
</organism>
<dbReference type="PRINTS" id="PR01415">
    <property type="entry name" value="ANKYRIN"/>
</dbReference>
<feature type="repeat" description="ANK" evidence="3">
    <location>
        <begin position="1984"/>
        <end position="2016"/>
    </location>
</feature>
<dbReference type="RefSeq" id="XP_016253000.1">
    <property type="nucleotide sequence ID" value="XM_016391098.1"/>
</dbReference>
<evidence type="ECO:0000259" key="4">
    <source>
        <dbReference type="Pfam" id="PF24883"/>
    </source>
</evidence>
<dbReference type="InterPro" id="IPR027417">
    <property type="entry name" value="P-loop_NTPase"/>
</dbReference>
<accession>A0A0D2DAP6</accession>
<feature type="repeat" description="ANK" evidence="3">
    <location>
        <begin position="913"/>
        <end position="945"/>
    </location>
</feature>
<feature type="repeat" description="ANK" evidence="3">
    <location>
        <begin position="1321"/>
        <end position="1353"/>
    </location>
</feature>
<dbReference type="STRING" id="569365.A0A0D2DAP6"/>
<keyword evidence="2 3" id="KW-0040">ANK repeat</keyword>
<proteinExistence type="predicted"/>
<dbReference type="Pfam" id="PF12796">
    <property type="entry name" value="Ank_2"/>
    <property type="match status" value="5"/>
</dbReference>
<gene>
    <name evidence="5" type="ORF">PV07_04306</name>
</gene>
<evidence type="ECO:0000313" key="6">
    <source>
        <dbReference type="Proteomes" id="UP000054466"/>
    </source>
</evidence>
<dbReference type="VEuPathDB" id="FungiDB:PV07_04306"/>
<dbReference type="OrthoDB" id="1577640at2759"/>
<keyword evidence="1" id="KW-0677">Repeat</keyword>
<evidence type="ECO:0000256" key="1">
    <source>
        <dbReference type="ARBA" id="ARBA00022737"/>
    </source>
</evidence>
<feature type="repeat" description="ANK" evidence="3">
    <location>
        <begin position="1779"/>
        <end position="1811"/>
    </location>
</feature>
<dbReference type="PANTHER" id="PTHR24198:SF165">
    <property type="entry name" value="ANKYRIN REPEAT-CONTAINING PROTEIN-RELATED"/>
    <property type="match status" value="1"/>
</dbReference>
<name>A0A0D2DAP6_9EURO</name>
<evidence type="ECO:0000313" key="5">
    <source>
        <dbReference type="EMBL" id="KIW32784.1"/>
    </source>
</evidence>
<feature type="domain" description="Nephrocystin 3-like N-terminal" evidence="4">
    <location>
        <begin position="204"/>
        <end position="368"/>
    </location>
</feature>
<dbReference type="PROSITE" id="PS50297">
    <property type="entry name" value="ANK_REP_REGION"/>
    <property type="match status" value="7"/>
</dbReference>
<dbReference type="HOGENOM" id="CLU_001550_0_0_1"/>
<evidence type="ECO:0000256" key="2">
    <source>
        <dbReference type="ARBA" id="ARBA00023043"/>
    </source>
</evidence>
<dbReference type="SUPFAM" id="SSF52540">
    <property type="entry name" value="P-loop containing nucleoside triphosphate hydrolases"/>
    <property type="match status" value="1"/>
</dbReference>
<dbReference type="Gene3D" id="1.25.40.20">
    <property type="entry name" value="Ankyrin repeat-containing domain"/>
    <property type="match status" value="8"/>
</dbReference>
<feature type="repeat" description="ANK" evidence="3">
    <location>
        <begin position="946"/>
        <end position="978"/>
    </location>
</feature>
<feature type="repeat" description="ANK" evidence="3">
    <location>
        <begin position="1354"/>
        <end position="1386"/>
    </location>
</feature>
<sequence length="2089" mass="233163">MADPFSIVGVISTADVVFTRLFKYIKGVKRAEKEILDLAAEVKRLYWTLQSVRTAAEDLKDLNGHAPLVDPKHISDCVTTLDELRQLLSKYQPEAEAEADLSIRTVKARWMWPIDKSKALDLKRKVHDHNISFTTSLSANGLSMMVAMLSNAESSASTLEKVSKLLEASAQIELNKTTRELLSVVGPTRPVAYQKTNAQLHHPGTSIWFIESDEFRWWLETQNSKLWVFGIPGAGKSVLAATAIEKALAYANSDNAVAYFYCDYKDPETQDPVKILGSLAEQIARQDSRSFDKLKAFVHAHTHDKDLQTFITNEEELYNLVIAMAENFETTMIIVDGLDECEDVRRTTRCLTLLSEGSARIKTFLSSRKIVDVEDFMSDYKRISIAARSSDLRLYVAAEMENRMKPSNVRRLRIKDPSLKGEIMDKLINGADGMFRWVAVQLDSFCEMPSDFDIREALNTLPRGLFPSYERVLDRISRKHPLTQRLVQCALKWITYCNMEVPALLEALAVTEDTRQLKNLRKYEVQDILLHCESLVRLSSDEYKVELAHFTVKEFLTSVDTTARPDLSSYKLNFESDRQYLAATCLTFLCCGDFDICLREEELASRHHEHPFRPQAVVKWVNLARDCTESPSVRQPLMRLFGPQSTRLVTSWAQEYLFELFGFRSINPSGFFGSRIRWKSFTPLHWAAMMRLPDVCRSLTCVPGQTQAGSSFGTPLQMALVGCQCYCVAQQGSREASLSYGFDAEIEDIFLLETVQVLIDHGADVDGNWVHQDGVLSMTPLVMTLLTQEWYSFRLLLRAGAKCGIVVIEKLIEYLDSSEFECDDTGLMSIVDSISEQEIAHGAKEAFSRMKAKFCTLSPSVDMPSGALQILSQSADVEAQLELVLDSARFNNEKSMTSLLEGLSIDCNSKNHAGESALMLAARHCNVPILRMLLEHGAELEIADEKGRTPLHHAVKSGMPEAVEFLLMTGANPLLCDHRGWNAWHFCASRTDADSRHILDLLLENAPAGVDTVDKKGRTPWLVAAQEGIPEHFSFFEEAGANLWSTDVSGRTALHIAAVNGNCEWVKRLLSRGHDPASLDSKGQNPLSYSVPTIWQHDSCFKLLYHHSPDLLLSKSPGAESALERLLMSDMWNSGSSATDEALESMITKSAEKILLGITIFLMASGFVHLRTPCRMLRTIFAEDRRCLTGLFDDKNLLEKMSRCLFQALDTLASSFLAGGHSEQDELVGLSIVLIDHLPEECLRKIRVKGRQILTFGLLRSDAIAKAILKRYVDLETRDLEMADDKHCVNALECVFWSPCGNALFEIILESAGSFDSKTLLGASLLHLAASAFYLDRVELLLSKGLDPNERDHGGSIALHYACYAQRVESATLLLTAGADPWLLNSNGVSSVQLAIQHGWLGFLQSIPVEGGRWRESCPLQLPHGLRAIKLHHAAAVYSQLECLKFLLGLSQYFKLEEQTDDGCTLLEIAVQRRCQPIVTYLLQSGATPHRARNGNTALHTAAEFGDLEIVNALLKHGFDPLEPGSYGRTPLSIAKTLNWTEVVSVIEAFIADKISQGQCGSVRAEKKTTPTNVSNSPRRELKYAIDSNNLQLCQRLVSETHFQVERCACCGSTNAILYSLWANKEEIFLYLLEAGLNYGEMMHQEYSAVHLCVMSNLPRALNRILDMCPELLFLRTNVHPLHLAVLAQRNECLKIMLEKRTDCWSRLHKSLTLSVNRDCPDSRVAHAQGSLDMWKRRGPQGHHLISIEDLLGVEISPELPNDLELTKGVNVSMLLGVGAHTALQCAAYNANVEAIRLLLEHGARVNQESSIYLDTALSIAARRPDSKAVCALLDYGASIHHFPSDSESCACSIRLAHSQVSGEKLIQSNLFRLPCCLDRRTLISELAASSRVLELYEAVGHPHEMIEPDGLGWTALHSCWNRGPAVMKAYILNSGLDLSGRTRCFGSALNYHWYDFNHGLLRRLLRRLGREQSLDMLNVKPEHRDTPLYAASAMGQLKILRLLLVSGADLDLIGGQMGTPLIAAASYGRLHIVKELISAGAGFSCFCPALGEVVNVFDQARDFPEIQRWLLVGRWMERSCIGWVGSTC</sequence>
<reference evidence="5 6" key="1">
    <citation type="submission" date="2015-01" db="EMBL/GenBank/DDBJ databases">
        <title>The Genome Sequence of Cladophialophora immunda CBS83496.</title>
        <authorList>
            <consortium name="The Broad Institute Genomics Platform"/>
            <person name="Cuomo C."/>
            <person name="de Hoog S."/>
            <person name="Gorbushina A."/>
            <person name="Stielow B."/>
            <person name="Teixiera M."/>
            <person name="Abouelleil A."/>
            <person name="Chapman S.B."/>
            <person name="Priest M."/>
            <person name="Young S.K."/>
            <person name="Wortman J."/>
            <person name="Nusbaum C."/>
            <person name="Birren B."/>
        </authorList>
    </citation>
    <scope>NUCLEOTIDE SEQUENCE [LARGE SCALE GENOMIC DNA]</scope>
    <source>
        <strain evidence="5 6">CBS 83496</strain>
    </source>
</reference>
<dbReference type="SUPFAM" id="SSF48403">
    <property type="entry name" value="Ankyrin repeat"/>
    <property type="match status" value="5"/>
</dbReference>
<feature type="repeat" description="ANK" evidence="3">
    <location>
        <begin position="1494"/>
        <end position="1520"/>
    </location>
</feature>
<dbReference type="InterPro" id="IPR002110">
    <property type="entry name" value="Ankyrin_rpt"/>
</dbReference>
<dbReference type="SMART" id="SM00248">
    <property type="entry name" value="ANK"/>
    <property type="match status" value="18"/>
</dbReference>
<keyword evidence="6" id="KW-1185">Reference proteome</keyword>
<protein>
    <recommendedName>
        <fullName evidence="4">Nephrocystin 3-like N-terminal domain-containing protein</fullName>
    </recommendedName>
</protein>
<dbReference type="Pfam" id="PF24883">
    <property type="entry name" value="NPHP3_N"/>
    <property type="match status" value="1"/>
</dbReference>
<dbReference type="InterPro" id="IPR036770">
    <property type="entry name" value="Ankyrin_rpt-contain_sf"/>
</dbReference>
<dbReference type="GeneID" id="27343500"/>
<feature type="repeat" description="ANK" evidence="3">
    <location>
        <begin position="1049"/>
        <end position="1081"/>
    </location>
</feature>
<dbReference type="PANTHER" id="PTHR24198">
    <property type="entry name" value="ANKYRIN REPEAT AND PROTEIN KINASE DOMAIN-CONTAINING PROTEIN"/>
    <property type="match status" value="1"/>
</dbReference>
<dbReference type="Proteomes" id="UP000054466">
    <property type="component" value="Unassembled WGS sequence"/>
</dbReference>
<dbReference type="Pfam" id="PF13857">
    <property type="entry name" value="Ank_5"/>
    <property type="match status" value="1"/>
</dbReference>
<dbReference type="EMBL" id="KN847041">
    <property type="protein sequence ID" value="KIW32784.1"/>
    <property type="molecule type" value="Genomic_DNA"/>
</dbReference>
<dbReference type="PROSITE" id="PS50088">
    <property type="entry name" value="ANK_REPEAT"/>
    <property type="match status" value="8"/>
</dbReference>
<dbReference type="InterPro" id="IPR056884">
    <property type="entry name" value="NPHP3-like_N"/>
</dbReference>